<comment type="caution">
    <text evidence="2">The sequence shown here is derived from an EMBL/GenBank/DDBJ whole genome shotgun (WGS) entry which is preliminary data.</text>
</comment>
<feature type="signal peptide" evidence="1">
    <location>
        <begin position="1"/>
        <end position="35"/>
    </location>
</feature>
<name>A0ABW2CEA1_9ACTN</name>
<protein>
    <recommendedName>
        <fullName evidence="4">Beta-xylosidase</fullName>
    </recommendedName>
</protein>
<reference evidence="3" key="1">
    <citation type="journal article" date="2019" name="Int. J. Syst. Evol. Microbiol.">
        <title>The Global Catalogue of Microorganisms (GCM) 10K type strain sequencing project: providing services to taxonomists for standard genome sequencing and annotation.</title>
        <authorList>
            <consortium name="The Broad Institute Genomics Platform"/>
            <consortium name="The Broad Institute Genome Sequencing Center for Infectious Disease"/>
            <person name="Wu L."/>
            <person name="Ma J."/>
        </authorList>
    </citation>
    <scope>NUCLEOTIDE SEQUENCE [LARGE SCALE GENOMIC DNA]</scope>
    <source>
        <strain evidence="3">JCM 3369</strain>
    </source>
</reference>
<accession>A0ABW2CEA1</accession>
<dbReference type="Proteomes" id="UP001596380">
    <property type="component" value="Unassembled WGS sequence"/>
</dbReference>
<dbReference type="InterPro" id="IPR006311">
    <property type="entry name" value="TAT_signal"/>
</dbReference>
<evidence type="ECO:0008006" key="4">
    <source>
        <dbReference type="Google" id="ProtNLM"/>
    </source>
</evidence>
<sequence length="460" mass="45266">MTGGHLTTRRGAMAAASLGITATAVSGLALSPARADTVAGVETDTPARAEAAPRTGRVAYECQIFSTRFRYDAEVSVRAPATAGVGDQITVAADFSDLPGVAPLPIGKWRTSGALTVAGAQSGGLPIAVPERTGPIAARAPIPIGRATGRLTLTAPGEVTLAPAAIKIVADAGAEATIDCTPVGKPAPLATVKVTESGPLEPSVSADPSTIARGAALRVTGTGWRPGDARLALCDANGAHCEPGDLTGATAAADGAGRLTGSARVARTAAAGARTLLAAQGTLSGRTPITVLADKPPPKGCGDAPRSRCVEQRLKLTVNGGPLTMSQEPGEVEMAPVTLDGTPSSSTGELRKVQVVDARGGTVGWSLTGTLTDFTSPGGTKIPAGGLTWKPRCSARSGSSPATPGSVGALGGSTAATLCGGAGGGPVVGGTYDVGAALDLKIPPATGAGRYTAVLTLTLS</sequence>
<gene>
    <name evidence="2" type="ORF">ACFQKB_05965</name>
</gene>
<proteinExistence type="predicted"/>
<dbReference type="Gene3D" id="2.60.40.230">
    <property type="entry name" value="Neocarzinostatin-like"/>
    <property type="match status" value="1"/>
</dbReference>
<evidence type="ECO:0000313" key="3">
    <source>
        <dbReference type="Proteomes" id="UP001596380"/>
    </source>
</evidence>
<dbReference type="RefSeq" id="WP_160823953.1">
    <property type="nucleotide sequence ID" value="NZ_JBHSXS010000002.1"/>
</dbReference>
<dbReference type="EMBL" id="JBHSXS010000002">
    <property type="protein sequence ID" value="MFC6879308.1"/>
    <property type="molecule type" value="Genomic_DNA"/>
</dbReference>
<dbReference type="PROSITE" id="PS51318">
    <property type="entry name" value="TAT"/>
    <property type="match status" value="1"/>
</dbReference>
<evidence type="ECO:0000256" key="1">
    <source>
        <dbReference type="SAM" id="SignalP"/>
    </source>
</evidence>
<feature type="chain" id="PRO_5046125255" description="Beta-xylosidase" evidence="1">
    <location>
        <begin position="36"/>
        <end position="460"/>
    </location>
</feature>
<evidence type="ECO:0000313" key="2">
    <source>
        <dbReference type="EMBL" id="MFC6879308.1"/>
    </source>
</evidence>
<organism evidence="2 3">
    <name type="scientific">Actinomadura yumaensis</name>
    <dbReference type="NCBI Taxonomy" id="111807"/>
    <lineage>
        <taxon>Bacteria</taxon>
        <taxon>Bacillati</taxon>
        <taxon>Actinomycetota</taxon>
        <taxon>Actinomycetes</taxon>
        <taxon>Streptosporangiales</taxon>
        <taxon>Thermomonosporaceae</taxon>
        <taxon>Actinomadura</taxon>
    </lineage>
</organism>
<keyword evidence="1" id="KW-0732">Signal</keyword>
<keyword evidence="3" id="KW-1185">Reference proteome</keyword>